<feature type="transmembrane region" description="Helical" evidence="8">
    <location>
        <begin position="131"/>
        <end position="151"/>
    </location>
</feature>
<feature type="transmembrane region" description="Helical" evidence="8">
    <location>
        <begin position="172"/>
        <end position="196"/>
    </location>
</feature>
<evidence type="ECO:0000256" key="5">
    <source>
        <dbReference type="ARBA" id="ARBA00022692"/>
    </source>
</evidence>
<dbReference type="Pfam" id="PF03547">
    <property type="entry name" value="Mem_trans"/>
    <property type="match status" value="1"/>
</dbReference>
<keyword evidence="7 8" id="KW-0472">Membrane</keyword>
<feature type="transmembrane region" description="Helical" evidence="8">
    <location>
        <begin position="39"/>
        <end position="58"/>
    </location>
</feature>
<evidence type="ECO:0000256" key="1">
    <source>
        <dbReference type="ARBA" id="ARBA00004651"/>
    </source>
</evidence>
<dbReference type="PANTHER" id="PTHR36838:SF4">
    <property type="entry name" value="AUXIN EFFLUX CARRIER FAMILY PROTEIN"/>
    <property type="match status" value="1"/>
</dbReference>
<dbReference type="PATRIC" id="fig|1261658.3.peg.1653"/>
<dbReference type="AlphaFoldDB" id="A0A179CXR5"/>
<feature type="transmembrane region" description="Helical" evidence="8">
    <location>
        <begin position="64"/>
        <end position="85"/>
    </location>
</feature>
<comment type="similarity">
    <text evidence="2">Belongs to the auxin efflux carrier (TC 2.A.69) family.</text>
</comment>
<comment type="subcellular location">
    <subcellularLocation>
        <location evidence="1">Cell membrane</location>
        <topology evidence="1">Multi-pass membrane protein</topology>
    </subcellularLocation>
</comment>
<reference evidence="9 10" key="1">
    <citation type="submission" date="2014-01" db="EMBL/GenBank/DDBJ databases">
        <authorList>
            <person name="Zuccon D."/>
        </authorList>
    </citation>
    <scope>NUCLEOTIDE SEQUENCE [LARGE SCALE GENOMIC DNA]</scope>
    <source>
        <strain evidence="9 10">Y31</strain>
    </source>
</reference>
<evidence type="ECO:0000313" key="9">
    <source>
        <dbReference type="EMBL" id="OAQ14357.1"/>
    </source>
</evidence>
<evidence type="ECO:0000256" key="6">
    <source>
        <dbReference type="ARBA" id="ARBA00022989"/>
    </source>
</evidence>
<dbReference type="Gene3D" id="1.20.1530.20">
    <property type="match status" value="1"/>
</dbReference>
<keyword evidence="5 8" id="KW-0812">Transmembrane</keyword>
<keyword evidence="4" id="KW-1003">Cell membrane</keyword>
<evidence type="ECO:0000256" key="4">
    <source>
        <dbReference type="ARBA" id="ARBA00022475"/>
    </source>
</evidence>
<organism evidence="9 10">
    <name type="scientific">Bibersteinia trehalosi Y31</name>
    <dbReference type="NCBI Taxonomy" id="1261658"/>
    <lineage>
        <taxon>Bacteria</taxon>
        <taxon>Pseudomonadati</taxon>
        <taxon>Pseudomonadota</taxon>
        <taxon>Gammaproteobacteria</taxon>
        <taxon>Pasteurellales</taxon>
        <taxon>Pasteurellaceae</taxon>
        <taxon>Bibersteinia</taxon>
    </lineage>
</organism>
<feature type="transmembrane region" description="Helical" evidence="8">
    <location>
        <begin position="106"/>
        <end position="125"/>
    </location>
</feature>
<feature type="transmembrane region" description="Helical" evidence="8">
    <location>
        <begin position="240"/>
        <end position="263"/>
    </location>
</feature>
<protein>
    <submittedName>
        <fullName evidence="9">Malonate transporter</fullName>
    </submittedName>
</protein>
<feature type="transmembrane region" description="Helical" evidence="8">
    <location>
        <begin position="269"/>
        <end position="290"/>
    </location>
</feature>
<evidence type="ECO:0000256" key="3">
    <source>
        <dbReference type="ARBA" id="ARBA00022448"/>
    </source>
</evidence>
<evidence type="ECO:0000256" key="8">
    <source>
        <dbReference type="SAM" id="Phobius"/>
    </source>
</evidence>
<feature type="transmembrane region" description="Helical" evidence="8">
    <location>
        <begin position="202"/>
        <end position="219"/>
    </location>
</feature>
<dbReference type="RefSeq" id="WP_015433243.1">
    <property type="nucleotide sequence ID" value="NZ_JACI01000002.1"/>
</dbReference>
<gene>
    <name evidence="9" type="ORF">F480_08270</name>
</gene>
<dbReference type="EMBL" id="JACI01000002">
    <property type="protein sequence ID" value="OAQ14357.1"/>
    <property type="molecule type" value="Genomic_DNA"/>
</dbReference>
<proteinExistence type="inferred from homology"/>
<comment type="caution">
    <text evidence="9">The sequence shown here is derived from an EMBL/GenBank/DDBJ whole genome shotgun (WGS) entry which is preliminary data.</text>
</comment>
<keyword evidence="3" id="KW-0813">Transport</keyword>
<keyword evidence="6 8" id="KW-1133">Transmembrane helix</keyword>
<accession>A0A179CXR5</accession>
<dbReference type="GO" id="GO:0005886">
    <property type="term" value="C:plasma membrane"/>
    <property type="evidence" value="ECO:0007669"/>
    <property type="project" value="UniProtKB-SubCell"/>
</dbReference>
<evidence type="ECO:0000256" key="7">
    <source>
        <dbReference type="ARBA" id="ARBA00023136"/>
    </source>
</evidence>
<feature type="transmembrane region" description="Helical" evidence="8">
    <location>
        <begin position="6"/>
        <end position="27"/>
    </location>
</feature>
<name>A0A179CXR5_BIBTR</name>
<sequence>MLLESLQFSLNVTLPTIFMILLGIFLRRRRWIDDNFCNMASKVVFNFALPATLFLNVARSPSDYSGQINLILSGAIGTLLIYLIAEWWAGKYIQTRGLRAIFTQGTFRSNAAILGLALAVNAYGSSAMGKISVFVAVLVIMFNVLGVVTLLKSLSDKKMNLMNLTLSILKNPLILAVMSGIIVSEFELFPFIPTALSKTADYLAHISLPLALICTGASLNFKQLTKFSSTATVENEGSRVVFLSASVRLIIVPLLMLAIGKWGFHLDPISLGILFLTTSSPVASAVYAMVRHYGGDATVTANLIGITTIGSIFTSSIGLFLLRQIGWV</sequence>
<evidence type="ECO:0000256" key="2">
    <source>
        <dbReference type="ARBA" id="ARBA00010145"/>
    </source>
</evidence>
<dbReference type="GO" id="GO:0055085">
    <property type="term" value="P:transmembrane transport"/>
    <property type="evidence" value="ECO:0007669"/>
    <property type="project" value="InterPro"/>
</dbReference>
<feature type="transmembrane region" description="Helical" evidence="8">
    <location>
        <begin position="302"/>
        <end position="322"/>
    </location>
</feature>
<dbReference type="Proteomes" id="UP000078358">
    <property type="component" value="Unassembled WGS sequence"/>
</dbReference>
<dbReference type="PANTHER" id="PTHR36838">
    <property type="entry name" value="AUXIN EFFLUX CARRIER FAMILY PROTEIN"/>
    <property type="match status" value="1"/>
</dbReference>
<dbReference type="InterPro" id="IPR038770">
    <property type="entry name" value="Na+/solute_symporter_sf"/>
</dbReference>
<dbReference type="InterPro" id="IPR004776">
    <property type="entry name" value="Mem_transp_PIN-like"/>
</dbReference>
<evidence type="ECO:0000313" key="10">
    <source>
        <dbReference type="Proteomes" id="UP000078358"/>
    </source>
</evidence>